<gene>
    <name evidence="4" type="ORF">POM88_012295</name>
</gene>
<feature type="compositionally biased region" description="Acidic residues" evidence="2">
    <location>
        <begin position="39"/>
        <end position="71"/>
    </location>
</feature>
<dbReference type="PANTHER" id="PTHR31662">
    <property type="entry name" value="BNAANNG10740D PROTEIN-RELATED"/>
    <property type="match status" value="1"/>
</dbReference>
<feature type="compositionally biased region" description="Basic and acidic residues" evidence="2">
    <location>
        <begin position="131"/>
        <end position="144"/>
    </location>
</feature>
<evidence type="ECO:0000256" key="1">
    <source>
        <dbReference type="ARBA" id="ARBA00010820"/>
    </source>
</evidence>
<evidence type="ECO:0000313" key="4">
    <source>
        <dbReference type="EMBL" id="KAK1393239.1"/>
    </source>
</evidence>
<dbReference type="InterPro" id="IPR007592">
    <property type="entry name" value="GEBP"/>
</dbReference>
<proteinExistence type="inferred from homology"/>
<evidence type="ECO:0000256" key="2">
    <source>
        <dbReference type="SAM" id="MobiDB-lite"/>
    </source>
</evidence>
<reference evidence="4" key="2">
    <citation type="submission" date="2023-05" db="EMBL/GenBank/DDBJ databases">
        <authorList>
            <person name="Schelkunov M.I."/>
        </authorList>
    </citation>
    <scope>NUCLEOTIDE SEQUENCE</scope>
    <source>
        <strain evidence="4">Hsosn_3</strain>
        <tissue evidence="4">Leaf</tissue>
    </source>
</reference>
<evidence type="ECO:0000259" key="3">
    <source>
        <dbReference type="Pfam" id="PF04504"/>
    </source>
</evidence>
<keyword evidence="5" id="KW-1185">Reference proteome</keyword>
<dbReference type="GO" id="GO:0006355">
    <property type="term" value="P:regulation of DNA-templated transcription"/>
    <property type="evidence" value="ECO:0007669"/>
    <property type="project" value="InterPro"/>
</dbReference>
<dbReference type="EMBL" id="JAUIZM010000003">
    <property type="protein sequence ID" value="KAK1393239.1"/>
    <property type="molecule type" value="Genomic_DNA"/>
</dbReference>
<reference evidence="4" key="1">
    <citation type="submission" date="2023-02" db="EMBL/GenBank/DDBJ databases">
        <title>Genome of toxic invasive species Heracleum sosnowskyi carries increased number of genes despite the absence of recent whole-genome duplications.</title>
        <authorList>
            <person name="Schelkunov M."/>
            <person name="Shtratnikova V."/>
            <person name="Makarenko M."/>
            <person name="Klepikova A."/>
            <person name="Omelchenko D."/>
            <person name="Novikova G."/>
            <person name="Obukhova E."/>
            <person name="Bogdanov V."/>
            <person name="Penin A."/>
            <person name="Logacheva M."/>
        </authorList>
    </citation>
    <scope>NUCLEOTIDE SEQUENCE</scope>
    <source>
        <strain evidence="4">Hsosn_3</strain>
        <tissue evidence="4">Leaf</tissue>
    </source>
</reference>
<dbReference type="GO" id="GO:0005634">
    <property type="term" value="C:nucleus"/>
    <property type="evidence" value="ECO:0007669"/>
    <property type="project" value="TreeGrafter"/>
</dbReference>
<feature type="domain" description="Glabrous enhancer-binding protein-like DBD" evidence="3">
    <location>
        <begin position="182"/>
        <end position="272"/>
    </location>
</feature>
<feature type="region of interest" description="Disordered" evidence="2">
    <location>
        <begin position="1"/>
        <end position="176"/>
    </location>
</feature>
<dbReference type="Proteomes" id="UP001237642">
    <property type="component" value="Unassembled WGS sequence"/>
</dbReference>
<protein>
    <submittedName>
        <fullName evidence="4">Mediator-associated protein 1-like</fullName>
    </submittedName>
</protein>
<sequence>MARKRSSPPSEIPAEDSDHVDAASDNDEQPIESDPQNDVAEEQNEDEEESQENQEEEDAESEGEGEDDDEVPVNPNEESVEKQGSSQGSESIGKDSGSVSGHGSGSDSESEKSSPVPVKPIRSKPMKVLTKKPDPKVDPKPDPKPKRKRATVKRPVGSDKNGKGGNKRARVSNGDEKKSGINRIWSEDDEIVLLQGMIDYQLANDEDPYSDFEAFYEFVKDSLHVTVSIKQLIDKIRRLKKKYLVNAEKGDDVVFLKPHEDKSFELSKKIWGGGIGMENGNKVKGGRKKKDKDVGKAVNNGVNGKDDVVMEDEIENGVEADEEEDEGLDFKAMYPYLSKVWELDVSCSQPLKEISVGNFQLMGSEKLRAMEKECKDMYVTEMQMYVKKLELKVKHAKVSLDQMINSDP</sequence>
<dbReference type="PANTHER" id="PTHR31662:SF33">
    <property type="entry name" value="DNA-BINDING STOREKEEPER PROTEIN TRANSCRIPTIONAL REGULATOR-LIKE PROTEIN"/>
    <property type="match status" value="1"/>
</dbReference>
<evidence type="ECO:0000313" key="5">
    <source>
        <dbReference type="Proteomes" id="UP001237642"/>
    </source>
</evidence>
<comment type="similarity">
    <text evidence="1">Belongs to the GeBP family.</text>
</comment>
<dbReference type="InterPro" id="IPR053932">
    <property type="entry name" value="GeBP-like_DBD"/>
</dbReference>
<accession>A0AAD8IXX5</accession>
<dbReference type="Pfam" id="PF04504">
    <property type="entry name" value="GeBP-like_DBD"/>
    <property type="match status" value="1"/>
</dbReference>
<organism evidence="4 5">
    <name type="scientific">Heracleum sosnowskyi</name>
    <dbReference type="NCBI Taxonomy" id="360622"/>
    <lineage>
        <taxon>Eukaryota</taxon>
        <taxon>Viridiplantae</taxon>
        <taxon>Streptophyta</taxon>
        <taxon>Embryophyta</taxon>
        <taxon>Tracheophyta</taxon>
        <taxon>Spermatophyta</taxon>
        <taxon>Magnoliopsida</taxon>
        <taxon>eudicotyledons</taxon>
        <taxon>Gunneridae</taxon>
        <taxon>Pentapetalae</taxon>
        <taxon>asterids</taxon>
        <taxon>campanulids</taxon>
        <taxon>Apiales</taxon>
        <taxon>Apiaceae</taxon>
        <taxon>Apioideae</taxon>
        <taxon>apioid superclade</taxon>
        <taxon>Tordylieae</taxon>
        <taxon>Tordyliinae</taxon>
        <taxon>Heracleum</taxon>
    </lineage>
</organism>
<dbReference type="AlphaFoldDB" id="A0AAD8IXX5"/>
<feature type="compositionally biased region" description="Low complexity" evidence="2">
    <location>
        <begin position="94"/>
        <end position="120"/>
    </location>
</feature>
<name>A0AAD8IXX5_9APIA</name>
<comment type="caution">
    <text evidence="4">The sequence shown here is derived from an EMBL/GenBank/DDBJ whole genome shotgun (WGS) entry which is preliminary data.</text>
</comment>